<gene>
    <name evidence="1" type="ORF">D0Z08_04755</name>
</gene>
<name>A0A417Y6H6_9ACTN</name>
<evidence type="ECO:0000313" key="1">
    <source>
        <dbReference type="EMBL" id="RHW28290.1"/>
    </source>
</evidence>
<comment type="caution">
    <text evidence="1">The sequence shown here is derived from an EMBL/GenBank/DDBJ whole genome shotgun (WGS) entry which is preliminary data.</text>
</comment>
<dbReference type="Proteomes" id="UP000283644">
    <property type="component" value="Unassembled WGS sequence"/>
</dbReference>
<proteinExistence type="predicted"/>
<dbReference type="AlphaFoldDB" id="A0A417Y6H6"/>
<dbReference type="EMBL" id="QXGH01000010">
    <property type="protein sequence ID" value="RHW28290.1"/>
    <property type="molecule type" value="Genomic_DNA"/>
</dbReference>
<keyword evidence="2" id="KW-1185">Reference proteome</keyword>
<sequence>MSVGDQLGIEENSELLDLASERWAAWVVADARLGVVDRFDDLRGWLPTVERESADEVLLALAMLAAPDGGDDVAAAAALAKCLLPGACNLAGWFLSLPPRGWAPRDSQPVVDGPGSLSTRINELVASQLWIEVRTFPWRRLTKVAANILMNTKVGVLREVGDYFQVARSDRTWANTTLIEAFSYGDRPTLSASEWSGDDHPPTERVAAAAFHRPLLLAVESGEVATEPSADVELLELLTWACDTEVISRADRHLLLCLVDEASRVEIRNTGRGYGGLLATEVSIRVAPRVGKSEATVRRHAARSMRALAAAAPGKFGHEE</sequence>
<reference evidence="1 2" key="1">
    <citation type="submission" date="2018-09" db="EMBL/GenBank/DDBJ databases">
        <title>Genome sequencing of Nocardioides immobilis CCTCC AB 2017083 for comparison to Nocardioides silvaticus.</title>
        <authorList>
            <person name="Li C."/>
            <person name="Wang G."/>
        </authorList>
    </citation>
    <scope>NUCLEOTIDE SEQUENCE [LARGE SCALE GENOMIC DNA]</scope>
    <source>
        <strain evidence="1 2">CCTCC AB 2017083</strain>
    </source>
</reference>
<accession>A0A417Y6H6</accession>
<protein>
    <submittedName>
        <fullName evidence="1">Uncharacterized protein</fullName>
    </submittedName>
</protein>
<evidence type="ECO:0000313" key="2">
    <source>
        <dbReference type="Proteomes" id="UP000283644"/>
    </source>
</evidence>
<organism evidence="1 2">
    <name type="scientific">Nocardioides immobilis</name>
    <dbReference type="NCBI Taxonomy" id="2049295"/>
    <lineage>
        <taxon>Bacteria</taxon>
        <taxon>Bacillati</taxon>
        <taxon>Actinomycetota</taxon>
        <taxon>Actinomycetes</taxon>
        <taxon>Propionibacteriales</taxon>
        <taxon>Nocardioidaceae</taxon>
        <taxon>Nocardioides</taxon>
    </lineage>
</organism>